<keyword evidence="4 7" id="KW-0812">Transmembrane</keyword>
<feature type="transmembrane region" description="Helical" evidence="7">
    <location>
        <begin position="322"/>
        <end position="345"/>
    </location>
</feature>
<evidence type="ECO:0000256" key="3">
    <source>
        <dbReference type="ARBA" id="ARBA00022448"/>
    </source>
</evidence>
<comment type="caution">
    <text evidence="8">The sequence shown here is derived from an EMBL/GenBank/DDBJ whole genome shotgun (WGS) entry which is preliminary data.</text>
</comment>
<dbReference type="Gene3D" id="1.20.1250.20">
    <property type="entry name" value="MFS general substrate transporter like domains"/>
    <property type="match status" value="1"/>
</dbReference>
<name>A0A9P3UQJ6_LYOSH</name>
<comment type="similarity">
    <text evidence="2">Belongs to the major facilitator superfamily.</text>
</comment>
<evidence type="ECO:0000256" key="2">
    <source>
        <dbReference type="ARBA" id="ARBA00008335"/>
    </source>
</evidence>
<evidence type="ECO:0000256" key="5">
    <source>
        <dbReference type="ARBA" id="ARBA00022989"/>
    </source>
</evidence>
<keyword evidence="3" id="KW-0813">Transport</keyword>
<dbReference type="SUPFAM" id="SSF103473">
    <property type="entry name" value="MFS general substrate transporter"/>
    <property type="match status" value="1"/>
</dbReference>
<dbReference type="OrthoDB" id="413079at2759"/>
<feature type="transmembrane region" description="Helical" evidence="7">
    <location>
        <begin position="351"/>
        <end position="371"/>
    </location>
</feature>
<reference evidence="8" key="1">
    <citation type="submission" date="2022-07" db="EMBL/GenBank/DDBJ databases">
        <title>The genome of Lyophyllum shimeji provides insight into the initial evolution of ectomycorrhizal fungal genome.</title>
        <authorList>
            <person name="Kobayashi Y."/>
            <person name="Shibata T."/>
            <person name="Hirakawa H."/>
            <person name="Shigenobu S."/>
            <person name="Nishiyama T."/>
            <person name="Yamada A."/>
            <person name="Hasebe M."/>
            <person name="Kawaguchi M."/>
        </authorList>
    </citation>
    <scope>NUCLEOTIDE SEQUENCE</scope>
    <source>
        <strain evidence="8">AT787</strain>
    </source>
</reference>
<comment type="subcellular location">
    <subcellularLocation>
        <location evidence="1">Endomembrane system</location>
        <topology evidence="1">Multi-pass membrane protein</topology>
    </subcellularLocation>
</comment>
<organism evidence="8 9">
    <name type="scientific">Lyophyllum shimeji</name>
    <name type="common">Hon-shimeji</name>
    <name type="synonym">Tricholoma shimeji</name>
    <dbReference type="NCBI Taxonomy" id="47721"/>
    <lineage>
        <taxon>Eukaryota</taxon>
        <taxon>Fungi</taxon>
        <taxon>Dikarya</taxon>
        <taxon>Basidiomycota</taxon>
        <taxon>Agaricomycotina</taxon>
        <taxon>Agaricomycetes</taxon>
        <taxon>Agaricomycetidae</taxon>
        <taxon>Agaricales</taxon>
        <taxon>Tricholomatineae</taxon>
        <taxon>Lyophyllaceae</taxon>
        <taxon>Lyophyllum</taxon>
    </lineage>
</organism>
<evidence type="ECO:0000313" key="8">
    <source>
        <dbReference type="EMBL" id="GLB44019.1"/>
    </source>
</evidence>
<dbReference type="Pfam" id="PF07690">
    <property type="entry name" value="MFS_1"/>
    <property type="match status" value="1"/>
</dbReference>
<feature type="transmembrane region" description="Helical" evidence="7">
    <location>
        <begin position="133"/>
        <end position="153"/>
    </location>
</feature>
<dbReference type="InterPro" id="IPR051788">
    <property type="entry name" value="MFS_Transporter"/>
</dbReference>
<keyword evidence="6 7" id="KW-0472">Membrane</keyword>
<feature type="transmembrane region" description="Helical" evidence="7">
    <location>
        <begin position="105"/>
        <end position="127"/>
    </location>
</feature>
<proteinExistence type="inferred from homology"/>
<evidence type="ECO:0000256" key="6">
    <source>
        <dbReference type="ARBA" id="ARBA00023136"/>
    </source>
</evidence>
<keyword evidence="5 7" id="KW-1133">Transmembrane helix</keyword>
<dbReference type="InterPro" id="IPR011701">
    <property type="entry name" value="MFS"/>
</dbReference>
<dbReference type="InterPro" id="IPR036259">
    <property type="entry name" value="MFS_trans_sf"/>
</dbReference>
<feature type="transmembrane region" description="Helical" evidence="7">
    <location>
        <begin position="44"/>
        <end position="61"/>
    </location>
</feature>
<evidence type="ECO:0000256" key="1">
    <source>
        <dbReference type="ARBA" id="ARBA00004127"/>
    </source>
</evidence>
<gene>
    <name evidence="8" type="ORF">LshimejAT787_1502030</name>
</gene>
<dbReference type="PANTHER" id="PTHR23514:SF3">
    <property type="entry name" value="BYPASS OF STOP CODON PROTEIN 6"/>
    <property type="match status" value="1"/>
</dbReference>
<feature type="transmembrane region" description="Helical" evidence="7">
    <location>
        <begin position="275"/>
        <end position="302"/>
    </location>
</feature>
<dbReference type="AlphaFoldDB" id="A0A9P3UQJ6"/>
<sequence>MKTLTLLKQYRLGYLIVSLYFVANCVGFILGGAFNVWFNDRIGFGKIMVIATIIQLAAYTIQATGPPFPVMVAANFLTGLGLSLQNAQANGFVSSLTDNMETKLGMLHATYGLGAFTAPFVATYFSGQRRWSFHYLVSASMAVLNTLSLVLVFRFKHLDELLEEGGQAPAELNSSAPRQSNFRQLFGLRSVHVLTIFAIIYIGIEVTVGGWIVTFIIRERGGGYASGYISSGFFGGEVSLDLCPSLTYLVVCEALCSDASGSCGSISWSGNMRSYIAIVLEITIWFVPSIIGNAVAVSLIGLAMGPMFPVMLSHASKVLPRWLLTVCIGWISGIGMVGSAALPFLTGLLSSRFGIVSLQPLMVSMMSAMLVRKKLEELKKMQPLDELPEVLIPHAIPSLIRIPPLLRRGYPLTRDVFARFIEKDGRFIEGVPVLGDDFHLSGLLSTPKALQQIVGWPVKCYHVYGIPEDEPDAVLFELANSYSVNHNAPPEVEEKLLPRIVERRVEEL</sequence>
<evidence type="ECO:0000256" key="7">
    <source>
        <dbReference type="SAM" id="Phobius"/>
    </source>
</evidence>
<dbReference type="GO" id="GO:0012505">
    <property type="term" value="C:endomembrane system"/>
    <property type="evidence" value="ECO:0007669"/>
    <property type="project" value="UniProtKB-SubCell"/>
</dbReference>
<feature type="transmembrane region" description="Helical" evidence="7">
    <location>
        <begin position="12"/>
        <end position="37"/>
    </location>
</feature>
<feature type="transmembrane region" description="Helical" evidence="7">
    <location>
        <begin position="193"/>
        <end position="217"/>
    </location>
</feature>
<dbReference type="GO" id="GO:0016020">
    <property type="term" value="C:membrane"/>
    <property type="evidence" value="ECO:0007669"/>
    <property type="project" value="TreeGrafter"/>
</dbReference>
<protein>
    <submittedName>
        <fullName evidence="8">Major facilitator superfamily protein</fullName>
    </submittedName>
</protein>
<keyword evidence="9" id="KW-1185">Reference proteome</keyword>
<evidence type="ECO:0000313" key="9">
    <source>
        <dbReference type="Proteomes" id="UP001063166"/>
    </source>
</evidence>
<accession>A0A9P3UQJ6</accession>
<dbReference type="EMBL" id="BRPK01000015">
    <property type="protein sequence ID" value="GLB44019.1"/>
    <property type="molecule type" value="Genomic_DNA"/>
</dbReference>
<dbReference type="PANTHER" id="PTHR23514">
    <property type="entry name" value="BYPASS OF STOP CODON PROTEIN 6"/>
    <property type="match status" value="1"/>
</dbReference>
<evidence type="ECO:0000256" key="4">
    <source>
        <dbReference type="ARBA" id="ARBA00022692"/>
    </source>
</evidence>
<dbReference type="Proteomes" id="UP001063166">
    <property type="component" value="Unassembled WGS sequence"/>
</dbReference>
<dbReference type="GO" id="GO:0022857">
    <property type="term" value="F:transmembrane transporter activity"/>
    <property type="evidence" value="ECO:0007669"/>
    <property type="project" value="InterPro"/>
</dbReference>